<dbReference type="GO" id="GO:0051246">
    <property type="term" value="P:regulation of protein metabolic process"/>
    <property type="evidence" value="ECO:0007669"/>
    <property type="project" value="UniProtKB-ARBA"/>
</dbReference>
<feature type="compositionally biased region" description="Basic residues" evidence="13">
    <location>
        <begin position="365"/>
        <end position="389"/>
    </location>
</feature>
<evidence type="ECO:0000256" key="13">
    <source>
        <dbReference type="SAM" id="MobiDB-lite"/>
    </source>
</evidence>
<evidence type="ECO:0000313" key="15">
    <source>
        <dbReference type="EMBL" id="CAL1546973.1"/>
    </source>
</evidence>
<dbReference type="GO" id="GO:0039502">
    <property type="term" value="P:symbiont-mediated suppression of host type I interferon-mediated signaling pathway"/>
    <property type="evidence" value="ECO:0007669"/>
    <property type="project" value="UniProtKB-KW"/>
</dbReference>
<evidence type="ECO:0000256" key="3">
    <source>
        <dbReference type="ARBA" id="ARBA00010161"/>
    </source>
</evidence>
<feature type="domain" description="Protein phosphatase 1 regulatory subunit 15A/B C-terminal" evidence="14">
    <location>
        <begin position="664"/>
        <end position="712"/>
    </location>
</feature>
<keyword evidence="10" id="KW-0922">Interferon antiviral system evasion</keyword>
<organism evidence="15 16">
    <name type="scientific">Lymnaea stagnalis</name>
    <name type="common">Great pond snail</name>
    <name type="synonym">Helix stagnalis</name>
    <dbReference type="NCBI Taxonomy" id="6523"/>
    <lineage>
        <taxon>Eukaryota</taxon>
        <taxon>Metazoa</taxon>
        <taxon>Spiralia</taxon>
        <taxon>Lophotrochozoa</taxon>
        <taxon>Mollusca</taxon>
        <taxon>Gastropoda</taxon>
        <taxon>Heterobranchia</taxon>
        <taxon>Euthyneura</taxon>
        <taxon>Panpulmonata</taxon>
        <taxon>Hygrophila</taxon>
        <taxon>Lymnaeoidea</taxon>
        <taxon>Lymnaeidae</taxon>
        <taxon>Lymnaea</taxon>
    </lineage>
</organism>
<comment type="subunit">
    <text evidence="4">Interacts (via C-terminus) with host PPP1CB.</text>
</comment>
<evidence type="ECO:0000256" key="6">
    <source>
        <dbReference type="ARBA" id="ARBA00022581"/>
    </source>
</evidence>
<keyword evidence="8" id="KW-1114">Inhibition of host interferon signaling pathway by virus</keyword>
<dbReference type="PANTHER" id="PTHR16489:SF12">
    <property type="entry name" value="GH11727P"/>
    <property type="match status" value="1"/>
</dbReference>
<comment type="similarity">
    <text evidence="2">Belongs to the asfivirus DP71L family.</text>
</comment>
<keyword evidence="9" id="KW-0426">Late protein</keyword>
<evidence type="ECO:0000256" key="7">
    <source>
        <dbReference type="ARBA" id="ARBA00022632"/>
    </source>
</evidence>
<dbReference type="Pfam" id="PF10488">
    <property type="entry name" value="PP1c_bdg"/>
    <property type="match status" value="1"/>
</dbReference>
<dbReference type="EMBL" id="CAXITT010000887">
    <property type="protein sequence ID" value="CAL1546973.1"/>
    <property type="molecule type" value="Genomic_DNA"/>
</dbReference>
<dbReference type="GO" id="GO:0019888">
    <property type="term" value="F:protein phosphatase regulator activity"/>
    <property type="evidence" value="ECO:0007669"/>
    <property type="project" value="TreeGrafter"/>
</dbReference>
<dbReference type="PANTHER" id="PTHR16489">
    <property type="entry name" value="GH11727P"/>
    <property type="match status" value="1"/>
</dbReference>
<dbReference type="GO" id="GO:0034976">
    <property type="term" value="P:response to endoplasmic reticulum stress"/>
    <property type="evidence" value="ECO:0007669"/>
    <property type="project" value="TreeGrafter"/>
</dbReference>
<evidence type="ECO:0000256" key="8">
    <source>
        <dbReference type="ARBA" id="ARBA00022830"/>
    </source>
</evidence>
<evidence type="ECO:0000256" key="4">
    <source>
        <dbReference type="ARBA" id="ARBA00011204"/>
    </source>
</evidence>
<keyword evidence="6" id="KW-0945">Host-virus interaction</keyword>
<feature type="compositionally biased region" description="Polar residues" evidence="13">
    <location>
        <begin position="328"/>
        <end position="344"/>
    </location>
</feature>
<accession>A0AAV2IIS5</accession>
<evidence type="ECO:0000256" key="10">
    <source>
        <dbReference type="ARBA" id="ARBA00023258"/>
    </source>
</evidence>
<evidence type="ECO:0000256" key="1">
    <source>
        <dbReference type="ARBA" id="ARBA00003756"/>
    </source>
</evidence>
<protein>
    <recommendedName>
        <fullName evidence="5">Protein DP71L</fullName>
    </recommendedName>
    <alternativeName>
        <fullName evidence="12">MyD116 homolog</fullName>
    </alternativeName>
</protein>
<sequence length="728" mass="81160">MKTLFGLWPWRTQASSSGKNSDYPSLMNNGYESTCDKQEQLKHKIQANWFQSADSQGETLKVQLSTKSRIMPALLRLDSTGEISSVNHHIEKNRVDVNKYQTKPRTLGSFVNPKMSLNKNFASPVYPHNFSMSFPGQVYNSKNPPFPLSSTNSWYTNSPSLKSRTALYSLSKSKSFPTVKEFATSLDDVQPKNLNTTGQMFDNNQFFAALTSQAYKLASEEDTPKANLQHLWKSLFSQPATRLSQAAFSDSTVGQKLCDISSAVIPSSDTMTFNSLLVPSHNAAELESIDSHKSQEYQKSESLQNSNEEHASKSSSKCSRSKRDNDSLDINNPSMNIEPSNNINHCAFNHSGGNVSPSVLNAPRKVVKKGRPSSKKQRKRQRQKQKHACRSSPKDETSSLIENVSQSCLDKSSSFDIVFTSDESPNAQVCESKALRASTPVKDPSRHLERDSCVRFTLDSDSDESDIEFDGCDWLGEENLKVDLSPKDDAVFNVTSLDTIFKRTSIPSLKSILTADEGRSDSESSTPLLSPTPEKAKNGLCFNLINVSFSEDDSTQELNAICDPSLSSSPLEKCFFQLSPGLCLDRLFPSNSRSSNLAPGVVSLDQADCAQLPCRSSFITEINAKWNLNYPSAGFRSCQSVCKDQVDDPSIKVHFAAEPHLLTVHVVGTEDRYGTWQLYALDRDRFHRRIQEAKNVISPVLEQQHRAKIMERNSQLLTDSEKRELNNN</sequence>
<proteinExistence type="inferred from homology"/>
<gene>
    <name evidence="15" type="ORF">GSLYS_00020350001</name>
</gene>
<comment type="caution">
    <text evidence="15">The sequence shown here is derived from an EMBL/GenBank/DDBJ whole genome shotgun (WGS) entry which is preliminary data.</text>
</comment>
<evidence type="ECO:0000256" key="2">
    <source>
        <dbReference type="ARBA" id="ARBA00007512"/>
    </source>
</evidence>
<dbReference type="InterPro" id="IPR019523">
    <property type="entry name" value="Prot_Pase1_reg-su15A/B_C"/>
</dbReference>
<feature type="region of interest" description="Disordered" evidence="13">
    <location>
        <begin position="291"/>
        <end position="398"/>
    </location>
</feature>
<comment type="similarity">
    <text evidence="3">Belongs to the PPP1R15 family.</text>
</comment>
<evidence type="ECO:0000256" key="12">
    <source>
        <dbReference type="ARBA" id="ARBA00031298"/>
    </source>
</evidence>
<keyword evidence="7" id="KW-1090">Inhibition of host innate immune response by virus</keyword>
<evidence type="ECO:0000256" key="5">
    <source>
        <dbReference type="ARBA" id="ARBA00019072"/>
    </source>
</evidence>
<keyword evidence="16" id="KW-1185">Reference proteome</keyword>
<dbReference type="Proteomes" id="UP001497497">
    <property type="component" value="Unassembled WGS sequence"/>
</dbReference>
<evidence type="ECO:0000256" key="11">
    <source>
        <dbReference type="ARBA" id="ARBA00023280"/>
    </source>
</evidence>
<keyword evidence="11" id="KW-0899">Viral immunoevasion</keyword>
<name>A0AAV2IIS5_LYMST</name>
<comment type="function">
    <text evidence="1">Interacts with the host phosphatase PP1 catalytic subunit (PPP1CB) and recruits it to dephosphorylate EIF2S1/eIF2alpha and therefore restores the host translation that has been shut-down by the host. Also inhibits the EIF2S1/eIF2alpha-ATF4-DDIT3/CHOP pathway.</text>
</comment>
<evidence type="ECO:0000259" key="14">
    <source>
        <dbReference type="Pfam" id="PF10488"/>
    </source>
</evidence>
<dbReference type="AlphaFoldDB" id="A0AAV2IIS5"/>
<evidence type="ECO:0000313" key="16">
    <source>
        <dbReference type="Proteomes" id="UP001497497"/>
    </source>
</evidence>
<dbReference type="GO" id="GO:0005783">
    <property type="term" value="C:endoplasmic reticulum"/>
    <property type="evidence" value="ECO:0007669"/>
    <property type="project" value="TreeGrafter"/>
</dbReference>
<evidence type="ECO:0000256" key="9">
    <source>
        <dbReference type="ARBA" id="ARBA00022921"/>
    </source>
</evidence>
<dbReference type="GO" id="GO:0000164">
    <property type="term" value="C:protein phosphatase type 1 complex"/>
    <property type="evidence" value="ECO:0007669"/>
    <property type="project" value="TreeGrafter"/>
</dbReference>
<dbReference type="InterPro" id="IPR051254">
    <property type="entry name" value="PPP1R15"/>
</dbReference>
<reference evidence="15 16" key="1">
    <citation type="submission" date="2024-04" db="EMBL/GenBank/DDBJ databases">
        <authorList>
            <consortium name="Genoscope - CEA"/>
            <person name="William W."/>
        </authorList>
    </citation>
    <scope>NUCLEOTIDE SEQUENCE [LARGE SCALE GENOMIC DNA]</scope>
</reference>